<dbReference type="AlphaFoldDB" id="D8PEJ5"/>
<dbReference type="InterPro" id="IPR021327">
    <property type="entry name" value="DUF2934"/>
</dbReference>
<dbReference type="KEGG" id="nde:NIDE1928"/>
<dbReference type="STRING" id="330214.NIDE1928"/>
<accession>D8PEJ5</accession>
<evidence type="ECO:0000313" key="2">
    <source>
        <dbReference type="Proteomes" id="UP000001660"/>
    </source>
</evidence>
<evidence type="ECO:0008006" key="3">
    <source>
        <dbReference type="Google" id="ProtNLM"/>
    </source>
</evidence>
<organism evidence="1 2">
    <name type="scientific">Nitrospira defluvii</name>
    <dbReference type="NCBI Taxonomy" id="330214"/>
    <lineage>
        <taxon>Bacteria</taxon>
        <taxon>Pseudomonadati</taxon>
        <taxon>Nitrospirota</taxon>
        <taxon>Nitrospiria</taxon>
        <taxon>Nitrospirales</taxon>
        <taxon>Nitrospiraceae</taxon>
        <taxon>Nitrospira</taxon>
    </lineage>
</organism>
<protein>
    <recommendedName>
        <fullName evidence="3">DUF2934 domain-containing protein</fullName>
    </recommendedName>
</protein>
<dbReference type="HOGENOM" id="CLU_2680863_0_0_0"/>
<dbReference type="EMBL" id="FP929003">
    <property type="protein sequence ID" value="CBK41654.1"/>
    <property type="molecule type" value="Genomic_DNA"/>
</dbReference>
<name>D8PEJ5_9BACT</name>
<dbReference type="Pfam" id="PF11154">
    <property type="entry name" value="DUF2934"/>
    <property type="match status" value="1"/>
</dbReference>
<sequence>MKPKVKKPSAPQSKARVVRPSVTNPIELPEGMRERINQKAFELWRARGYREGYALQDWLDAEAAVMEEIHEARE</sequence>
<dbReference type="Proteomes" id="UP000001660">
    <property type="component" value="Chromosome"/>
</dbReference>
<dbReference type="OrthoDB" id="9811127at2"/>
<proteinExistence type="predicted"/>
<keyword evidence="2" id="KW-1185">Reference proteome</keyword>
<gene>
    <name evidence="1" type="ORF">NIDE1928</name>
</gene>
<evidence type="ECO:0000313" key="1">
    <source>
        <dbReference type="EMBL" id="CBK41654.1"/>
    </source>
</evidence>
<reference evidence="1 2" key="1">
    <citation type="journal article" date="2010" name="Proc. Natl. Acad. Sci. U.S.A.">
        <title>A Nitrospira metagenome illuminates the physiology and evolution of globally important nitrite-oxidizing bacteria.</title>
        <authorList>
            <person name="Lucker S."/>
            <person name="Wagner M."/>
            <person name="Maixner F."/>
            <person name="Pelletier E."/>
            <person name="Koch H."/>
            <person name="Vacherie B."/>
            <person name="Rattei T."/>
            <person name="Sinninghe Damste J."/>
            <person name="Spieck E."/>
            <person name="Le Paslier D."/>
            <person name="Daims H."/>
        </authorList>
    </citation>
    <scope>NUCLEOTIDE SEQUENCE [LARGE SCALE GENOMIC DNA]</scope>
</reference>